<dbReference type="Proteomes" id="UP001473302">
    <property type="component" value="Unassembled WGS sequence"/>
</dbReference>
<accession>A0ABP9ZE77</accession>
<keyword evidence="3" id="KW-1185">Reference proteome</keyword>
<dbReference type="PANTHER" id="PTHR14207:SF0">
    <property type="entry name" value="3-BETA-HYDROXYSTEROID-DELTA(8),DELTA(7)-ISOMERASE"/>
    <property type="match status" value="1"/>
</dbReference>
<dbReference type="EMBL" id="BAABUK010000042">
    <property type="protein sequence ID" value="GAA5817425.1"/>
    <property type="molecule type" value="Genomic_DNA"/>
</dbReference>
<keyword evidence="1" id="KW-1133">Transmembrane helix</keyword>
<sequence>MTGHPYYPTDAEIPHYVPNDRSTTELLVIAGGIMTSLVGLCFIGSRTLSKKTSSVTRLTWFFISGILHVGFESYWLWNRASIAGRNDILAQLWKEYAHGDSRYLVADELLLTLEVMTIVKYNIKR</sequence>
<dbReference type="InterPro" id="IPR007905">
    <property type="entry name" value="EBP"/>
</dbReference>
<organism evidence="2 3">
    <name type="scientific">Mucor flavus</name>
    <dbReference type="NCBI Taxonomy" id="439312"/>
    <lineage>
        <taxon>Eukaryota</taxon>
        <taxon>Fungi</taxon>
        <taxon>Fungi incertae sedis</taxon>
        <taxon>Mucoromycota</taxon>
        <taxon>Mucoromycotina</taxon>
        <taxon>Mucoromycetes</taxon>
        <taxon>Mucorales</taxon>
        <taxon>Mucorineae</taxon>
        <taxon>Mucoraceae</taxon>
        <taxon>Mucor</taxon>
    </lineage>
</organism>
<protein>
    <recommendedName>
        <fullName evidence="4">EXPERA domain-containing protein</fullName>
    </recommendedName>
</protein>
<gene>
    <name evidence="2" type="ORF">MFLAVUS_010971</name>
</gene>
<evidence type="ECO:0000256" key="1">
    <source>
        <dbReference type="SAM" id="Phobius"/>
    </source>
</evidence>
<comment type="caution">
    <text evidence="2">The sequence shown here is derived from an EMBL/GenBank/DDBJ whole genome shotgun (WGS) entry which is preliminary data.</text>
</comment>
<keyword evidence="1" id="KW-0812">Transmembrane</keyword>
<evidence type="ECO:0008006" key="4">
    <source>
        <dbReference type="Google" id="ProtNLM"/>
    </source>
</evidence>
<feature type="transmembrane region" description="Helical" evidence="1">
    <location>
        <begin position="26"/>
        <end position="46"/>
    </location>
</feature>
<feature type="transmembrane region" description="Helical" evidence="1">
    <location>
        <begin position="58"/>
        <end position="77"/>
    </location>
</feature>
<proteinExistence type="predicted"/>
<dbReference type="PANTHER" id="PTHR14207">
    <property type="entry name" value="STEROL ISOMERASE"/>
    <property type="match status" value="1"/>
</dbReference>
<reference evidence="2 3" key="1">
    <citation type="submission" date="2024-04" db="EMBL/GenBank/DDBJ databases">
        <title>genome sequences of Mucor flavus KT1a and Helicostylum pulchrum KT1b strains isolated from the surface of a dry-aged beef.</title>
        <authorList>
            <person name="Toyotome T."/>
            <person name="Hosono M."/>
            <person name="Torimaru M."/>
            <person name="Fukuda K."/>
            <person name="Mikami N."/>
        </authorList>
    </citation>
    <scope>NUCLEOTIDE SEQUENCE [LARGE SCALE GENOMIC DNA]</scope>
    <source>
        <strain evidence="2 3">KT1a</strain>
    </source>
</reference>
<name>A0ABP9ZE77_9FUNG</name>
<evidence type="ECO:0000313" key="3">
    <source>
        <dbReference type="Proteomes" id="UP001473302"/>
    </source>
</evidence>
<evidence type="ECO:0000313" key="2">
    <source>
        <dbReference type="EMBL" id="GAA5817425.1"/>
    </source>
</evidence>
<keyword evidence="1" id="KW-0472">Membrane</keyword>